<name>A0ABT5V4H0_9VIBR</name>
<feature type="transmembrane region" description="Helical" evidence="5">
    <location>
        <begin position="204"/>
        <end position="222"/>
    </location>
</feature>
<dbReference type="EMBL" id="JARBFT010000011">
    <property type="protein sequence ID" value="MDE1515564.1"/>
    <property type="molecule type" value="Genomic_DNA"/>
</dbReference>
<keyword evidence="7" id="KW-0436">Ligase</keyword>
<evidence type="ECO:0000313" key="7">
    <source>
        <dbReference type="EMBL" id="MDE1515564.1"/>
    </source>
</evidence>
<organism evidence="7 8">
    <name type="scientific">Vibrio chanodichtyis</name>
    <dbReference type="NCBI Taxonomy" id="3027932"/>
    <lineage>
        <taxon>Bacteria</taxon>
        <taxon>Pseudomonadati</taxon>
        <taxon>Pseudomonadota</taxon>
        <taxon>Gammaproteobacteria</taxon>
        <taxon>Vibrionales</taxon>
        <taxon>Vibrionaceae</taxon>
        <taxon>Vibrio</taxon>
    </lineage>
</organism>
<comment type="subcellular location">
    <subcellularLocation>
        <location evidence="1">Membrane</location>
        <topology evidence="1">Multi-pass membrane protein</topology>
    </subcellularLocation>
</comment>
<feature type="transmembrane region" description="Helical" evidence="5">
    <location>
        <begin position="20"/>
        <end position="46"/>
    </location>
</feature>
<dbReference type="Proteomes" id="UP001216189">
    <property type="component" value="Unassembled WGS sequence"/>
</dbReference>
<evidence type="ECO:0000256" key="1">
    <source>
        <dbReference type="ARBA" id="ARBA00004141"/>
    </source>
</evidence>
<gene>
    <name evidence="7" type="ORF">PUN32_11135</name>
</gene>
<keyword evidence="8" id="KW-1185">Reference proteome</keyword>
<dbReference type="PANTHER" id="PTHR37422:SF17">
    <property type="entry name" value="O-ANTIGEN LIGASE"/>
    <property type="match status" value="1"/>
</dbReference>
<dbReference type="PANTHER" id="PTHR37422">
    <property type="entry name" value="TEICHURONIC ACID BIOSYNTHESIS PROTEIN TUAE"/>
    <property type="match status" value="1"/>
</dbReference>
<accession>A0ABT5V4H0</accession>
<evidence type="ECO:0000256" key="3">
    <source>
        <dbReference type="ARBA" id="ARBA00022989"/>
    </source>
</evidence>
<keyword evidence="3 5" id="KW-1133">Transmembrane helix</keyword>
<evidence type="ECO:0000256" key="4">
    <source>
        <dbReference type="ARBA" id="ARBA00023136"/>
    </source>
</evidence>
<keyword evidence="4 5" id="KW-0472">Membrane</keyword>
<feature type="transmembrane region" description="Helical" evidence="5">
    <location>
        <begin position="393"/>
        <end position="411"/>
    </location>
</feature>
<dbReference type="GO" id="GO:0016874">
    <property type="term" value="F:ligase activity"/>
    <property type="evidence" value="ECO:0007669"/>
    <property type="project" value="UniProtKB-KW"/>
</dbReference>
<feature type="transmembrane region" description="Helical" evidence="5">
    <location>
        <begin position="367"/>
        <end position="387"/>
    </location>
</feature>
<reference evidence="7 8" key="1">
    <citation type="submission" date="2023-02" db="EMBL/GenBank/DDBJ databases">
        <title>Vibrio intestini sp. nov., a close relative of Vibrio cholerae isolated from the intestine of Healthy Culter dabryi.</title>
        <authorList>
            <person name="Wu N."/>
        </authorList>
    </citation>
    <scope>NUCLEOTIDE SEQUENCE [LARGE SCALE GENOMIC DNA]</scope>
    <source>
        <strain evidence="7 8">DSL-7</strain>
    </source>
</reference>
<evidence type="ECO:0000256" key="5">
    <source>
        <dbReference type="SAM" id="Phobius"/>
    </source>
</evidence>
<feature type="transmembrane region" description="Helical" evidence="5">
    <location>
        <begin position="181"/>
        <end position="198"/>
    </location>
</feature>
<evidence type="ECO:0000259" key="6">
    <source>
        <dbReference type="Pfam" id="PF04932"/>
    </source>
</evidence>
<evidence type="ECO:0000313" key="8">
    <source>
        <dbReference type="Proteomes" id="UP001216189"/>
    </source>
</evidence>
<feature type="domain" description="O-antigen ligase-related" evidence="6">
    <location>
        <begin position="188"/>
        <end position="342"/>
    </location>
</feature>
<feature type="transmembrane region" description="Helical" evidence="5">
    <location>
        <begin position="152"/>
        <end position="174"/>
    </location>
</feature>
<proteinExistence type="predicted"/>
<evidence type="ECO:0000256" key="2">
    <source>
        <dbReference type="ARBA" id="ARBA00022692"/>
    </source>
</evidence>
<dbReference type="RefSeq" id="WP_274723282.1">
    <property type="nucleotide sequence ID" value="NZ_JARBFT010000011.1"/>
</dbReference>
<dbReference type="InterPro" id="IPR007016">
    <property type="entry name" value="O-antigen_ligase-rel_domated"/>
</dbReference>
<feature type="transmembrane region" description="Helical" evidence="5">
    <location>
        <begin position="58"/>
        <end position="78"/>
    </location>
</feature>
<sequence>MKYIIIHMKNQKKLLSYLAIILPSLPIFGNASTVFGLSILLLISIYNIIKNRTPPHPGTILIIITFLMILPLSIPHVILDSGRLAALDIPTRYLAGAIIIYGLVNNKINIEYLFAGIFLSSLISFLIYPVYMGSIHELERFKGVIFGNQTKILYIAYQSMINTAFSSFALFFFAKKNKSKLSIIAVISIVLSLTTGIMSGSKVIFLTIPVSLVLFVFTISRMKHKTKQISTVILIISTGIFLLIIPKTTVYSRAMQDISALHSEQKTSTNLRIEMIKFSWLVFKENPILGLGYTQLGEYRNKLIKENKLNLTLSKNMGKGSLHTEIGTSAATKGIIGIIIIFSLYITPIFSSLIFLKSKKINIDSHLLMCILITTFFLAGLTETLLMNTSTSSYYILILILVLLTFDKSSIKNKGV</sequence>
<feature type="transmembrane region" description="Helical" evidence="5">
    <location>
        <begin position="335"/>
        <end position="355"/>
    </location>
</feature>
<keyword evidence="2 5" id="KW-0812">Transmembrane</keyword>
<feature type="transmembrane region" description="Helical" evidence="5">
    <location>
        <begin position="229"/>
        <end position="246"/>
    </location>
</feature>
<protein>
    <submittedName>
        <fullName evidence="7">O-antigen ligase family protein</fullName>
    </submittedName>
</protein>
<dbReference type="Pfam" id="PF04932">
    <property type="entry name" value="Wzy_C"/>
    <property type="match status" value="1"/>
</dbReference>
<feature type="transmembrane region" description="Helical" evidence="5">
    <location>
        <begin position="111"/>
        <end position="132"/>
    </location>
</feature>
<comment type="caution">
    <text evidence="7">The sequence shown here is derived from an EMBL/GenBank/DDBJ whole genome shotgun (WGS) entry which is preliminary data.</text>
</comment>
<dbReference type="InterPro" id="IPR051533">
    <property type="entry name" value="WaaL-like"/>
</dbReference>